<dbReference type="Gene3D" id="3.30.230.10">
    <property type="match status" value="1"/>
</dbReference>
<dbReference type="EMBL" id="JAVDQH010000003">
    <property type="protein sequence ID" value="MDR6243015.1"/>
    <property type="molecule type" value="Genomic_DNA"/>
</dbReference>
<dbReference type="InterPro" id="IPR036554">
    <property type="entry name" value="GHMP_kinase_C_sf"/>
</dbReference>
<evidence type="ECO:0000256" key="4">
    <source>
        <dbReference type="ARBA" id="ARBA00022840"/>
    </source>
</evidence>
<organism evidence="7 8">
    <name type="scientific">Paenibacillus hunanensis</name>
    <dbReference type="NCBI Taxonomy" id="539262"/>
    <lineage>
        <taxon>Bacteria</taxon>
        <taxon>Bacillati</taxon>
        <taxon>Bacillota</taxon>
        <taxon>Bacilli</taxon>
        <taxon>Bacillales</taxon>
        <taxon>Paenibacillaceae</taxon>
        <taxon>Paenibacillus</taxon>
    </lineage>
</organism>
<evidence type="ECO:0000313" key="7">
    <source>
        <dbReference type="EMBL" id="MDR6243015.1"/>
    </source>
</evidence>
<feature type="domain" description="Galactokinase N-terminal" evidence="6">
    <location>
        <begin position="43"/>
        <end position="91"/>
    </location>
</feature>
<proteinExistence type="inferred from homology"/>
<keyword evidence="7" id="KW-0808">Transferase</keyword>
<dbReference type="PRINTS" id="PR00473">
    <property type="entry name" value="GALCTOKINASE"/>
</dbReference>
<sequence length="430" mass="46786">MSIVTTQATDYLQRTEVQQLLERLYGTEELAEQTARYEQLISQFGQHFSEPEVQLFSASGRVEIGGNHTDHNRGKVLAGSIHLDTIAAASPVEASEIVFFSEGYEGEFRVQLDNLSAGENENATVLLVKGIVAGLREQGYSAGGFHAYISTNVLSASGLSSSASFEMLIGSILNTFYNEGKLDAVTISKIGRFAENRYWNKPSGLLDQMSCAYGGLVAIDFADPQQPEIEAVSYDFYAKGYSLLIVSTGGNHADLTEDYASVPNEMFAVAKQLGSEVCRDITLEQIYANLPALREQAGDRAVLRAMHFLQENDRVDQQVAALRADDMNSFLGLLTASGNSSWKWLQNCYRDSDHHDQSVAVALAITEVFLQSIGDGACRLHGGGFAGVILAAVPNQHAAAYEQLVADTLGTSVFRVRIREHGAFCLSDLL</sequence>
<evidence type="ECO:0000256" key="2">
    <source>
        <dbReference type="ARBA" id="ARBA00022741"/>
    </source>
</evidence>
<dbReference type="InterPro" id="IPR006206">
    <property type="entry name" value="Mevalonate/galactokinase"/>
</dbReference>
<name>A0ABU1IUT5_9BACL</name>
<dbReference type="RefSeq" id="WP_188775518.1">
    <property type="nucleotide sequence ID" value="NZ_BMMB01000004.1"/>
</dbReference>
<dbReference type="InterPro" id="IPR019539">
    <property type="entry name" value="GalKase_N"/>
</dbReference>
<dbReference type="EC" id="2.7.1.6" evidence="7"/>
<dbReference type="SUPFAM" id="SSF54211">
    <property type="entry name" value="Ribosomal protein S5 domain 2-like"/>
    <property type="match status" value="1"/>
</dbReference>
<dbReference type="Gene3D" id="3.30.70.890">
    <property type="entry name" value="GHMP kinase, C-terminal domain"/>
    <property type="match status" value="1"/>
</dbReference>
<dbReference type="Pfam" id="PF10509">
    <property type="entry name" value="GalKase_gal_bdg"/>
    <property type="match status" value="1"/>
</dbReference>
<reference evidence="7 8" key="1">
    <citation type="submission" date="2023-07" db="EMBL/GenBank/DDBJ databases">
        <title>Genomic Encyclopedia of Type Strains, Phase IV (KMG-IV): sequencing the most valuable type-strain genomes for metagenomic binning, comparative biology and taxonomic classification.</title>
        <authorList>
            <person name="Goeker M."/>
        </authorList>
    </citation>
    <scope>NUCLEOTIDE SEQUENCE [LARGE SCALE GENOMIC DNA]</scope>
    <source>
        <strain evidence="7 8">DSM 22170</strain>
    </source>
</reference>
<dbReference type="PRINTS" id="PR00959">
    <property type="entry name" value="MEVGALKINASE"/>
</dbReference>
<dbReference type="Pfam" id="PF00288">
    <property type="entry name" value="GHMP_kinases_N"/>
    <property type="match status" value="1"/>
</dbReference>
<evidence type="ECO:0000259" key="6">
    <source>
        <dbReference type="Pfam" id="PF10509"/>
    </source>
</evidence>
<dbReference type="InterPro" id="IPR020568">
    <property type="entry name" value="Ribosomal_Su5_D2-typ_SF"/>
</dbReference>
<dbReference type="InterPro" id="IPR014721">
    <property type="entry name" value="Ribsml_uS5_D2-typ_fold_subgr"/>
</dbReference>
<feature type="domain" description="GHMP kinase N-terminal" evidence="5">
    <location>
        <begin position="127"/>
        <end position="215"/>
    </location>
</feature>
<evidence type="ECO:0000256" key="3">
    <source>
        <dbReference type="ARBA" id="ARBA00022777"/>
    </source>
</evidence>
<comment type="caution">
    <text evidence="7">The sequence shown here is derived from an EMBL/GenBank/DDBJ whole genome shotgun (WGS) entry which is preliminary data.</text>
</comment>
<keyword evidence="2" id="KW-0547">Nucleotide-binding</keyword>
<evidence type="ECO:0000256" key="1">
    <source>
        <dbReference type="ARBA" id="ARBA00006566"/>
    </source>
</evidence>
<keyword evidence="3" id="KW-0418">Kinase</keyword>
<dbReference type="PANTHER" id="PTHR10457:SF7">
    <property type="entry name" value="GALACTOKINASE-RELATED"/>
    <property type="match status" value="1"/>
</dbReference>
<dbReference type="Proteomes" id="UP001185028">
    <property type="component" value="Unassembled WGS sequence"/>
</dbReference>
<dbReference type="SUPFAM" id="SSF55060">
    <property type="entry name" value="GHMP Kinase, C-terminal domain"/>
    <property type="match status" value="1"/>
</dbReference>
<dbReference type="InterPro" id="IPR006204">
    <property type="entry name" value="GHMP_kinase_N_dom"/>
</dbReference>
<keyword evidence="4" id="KW-0067">ATP-binding</keyword>
<protein>
    <submittedName>
        <fullName evidence="7">Galactokinase</fullName>
        <ecNumber evidence="7">2.7.1.6</ecNumber>
    </submittedName>
</protein>
<dbReference type="GO" id="GO:0004335">
    <property type="term" value="F:galactokinase activity"/>
    <property type="evidence" value="ECO:0007669"/>
    <property type="project" value="UniProtKB-EC"/>
</dbReference>
<comment type="similarity">
    <text evidence="1">Belongs to the GHMP kinase family. GalK subfamily.</text>
</comment>
<dbReference type="PANTHER" id="PTHR10457">
    <property type="entry name" value="MEVALONATE KINASE/GALACTOKINASE"/>
    <property type="match status" value="1"/>
</dbReference>
<evidence type="ECO:0000313" key="8">
    <source>
        <dbReference type="Proteomes" id="UP001185028"/>
    </source>
</evidence>
<keyword evidence="8" id="KW-1185">Reference proteome</keyword>
<evidence type="ECO:0000259" key="5">
    <source>
        <dbReference type="Pfam" id="PF00288"/>
    </source>
</evidence>
<dbReference type="InterPro" id="IPR000705">
    <property type="entry name" value="Galactokinase"/>
</dbReference>
<accession>A0ABU1IUT5</accession>
<dbReference type="PIRSF" id="PIRSF000530">
    <property type="entry name" value="Galactokinase"/>
    <property type="match status" value="1"/>
</dbReference>
<gene>
    <name evidence="7" type="ORF">JOC58_000900</name>
</gene>